<accession>A0A0F8VXL2</accession>
<protein>
    <submittedName>
        <fullName evidence="1">Uncharacterized protein</fullName>
    </submittedName>
</protein>
<dbReference type="AlphaFoldDB" id="A0A0F8VXL2"/>
<reference evidence="1" key="1">
    <citation type="journal article" date="2015" name="Nature">
        <title>Complex archaea that bridge the gap between prokaryotes and eukaryotes.</title>
        <authorList>
            <person name="Spang A."/>
            <person name="Saw J.H."/>
            <person name="Jorgensen S.L."/>
            <person name="Zaremba-Niedzwiedzka K."/>
            <person name="Martijn J."/>
            <person name="Lind A.E."/>
            <person name="van Eijk R."/>
            <person name="Schleper C."/>
            <person name="Guy L."/>
            <person name="Ettema T.J."/>
        </authorList>
    </citation>
    <scope>NUCLEOTIDE SEQUENCE</scope>
</reference>
<name>A0A0F8VXL2_9ZZZZ</name>
<proteinExistence type="predicted"/>
<sequence>MTNPGISEIQADTGEIYDAVSNGTTAVKAMIVRAQGKVKRITGTTTGADHDDAIRDLSNAFVCNQVLGGVDPVSKNVAGMAVGEKKLVEMRDRFYDDYKDTIMEMGYSLTGNHIIFKVANQWV</sequence>
<comment type="caution">
    <text evidence="1">The sequence shown here is derived from an EMBL/GenBank/DDBJ whole genome shotgun (WGS) entry which is preliminary data.</text>
</comment>
<organism evidence="1">
    <name type="scientific">marine sediment metagenome</name>
    <dbReference type="NCBI Taxonomy" id="412755"/>
    <lineage>
        <taxon>unclassified sequences</taxon>
        <taxon>metagenomes</taxon>
        <taxon>ecological metagenomes</taxon>
    </lineage>
</organism>
<evidence type="ECO:0000313" key="1">
    <source>
        <dbReference type="EMBL" id="KKK40655.1"/>
    </source>
</evidence>
<gene>
    <name evidence="1" type="ORF">LCGC14_2997340</name>
</gene>
<dbReference type="EMBL" id="LAZR01070459">
    <property type="protein sequence ID" value="KKK40655.1"/>
    <property type="molecule type" value="Genomic_DNA"/>
</dbReference>